<gene>
    <name evidence="2" type="ORF">SEMRO_915_G219670.1</name>
</gene>
<dbReference type="Gene3D" id="3.80.10.10">
    <property type="entry name" value="Ribonuclease Inhibitor"/>
    <property type="match status" value="1"/>
</dbReference>
<dbReference type="SUPFAM" id="SSF52047">
    <property type="entry name" value="RNI-like"/>
    <property type="match status" value="1"/>
</dbReference>
<dbReference type="InterPro" id="IPR032675">
    <property type="entry name" value="LRR_dom_sf"/>
</dbReference>
<sequence>MGIGSSAAHQQRGQGYPYATTNTSHNEDTTCTTATTRQKEKRTGSMNLRSYSKLSSVTERMVETHRYTQRLIVTCPGCEPHWQDDHPEVVSLLAQLGQLPALEELVLNCVGLLEVAFPISLLTVILEACPNLQSLQLDDVACCTSSSSRNEVQALAHTIHKQATTGSLREFRFFGGITHIHHTNTDLLDPLWRALANLQSVTMDAVEDGLLGGVTPSTLQCLAQSTTLEQLHLHGVILHDTCLTQLALGLGNRSTALKDLSLDLLAGGSLPLAQALGATTTLQRLHLTLTHSWTDATFLKALAQALSHSRGSLLTVKIGTCAVLDDATAAVFVEMLQHHNHVLEELQLGRYRGIWKPHLTYYLKLNRQKRGYFHANFTRLTKQRWIEEGLIPVRHDLEGIFYFLQMNPILLSE</sequence>
<evidence type="ECO:0000256" key="1">
    <source>
        <dbReference type="SAM" id="MobiDB-lite"/>
    </source>
</evidence>
<reference evidence="2" key="1">
    <citation type="submission" date="2020-06" db="EMBL/GenBank/DDBJ databases">
        <authorList>
            <consortium name="Plant Systems Biology data submission"/>
        </authorList>
    </citation>
    <scope>NUCLEOTIDE SEQUENCE</scope>
    <source>
        <strain evidence="2">D6</strain>
    </source>
</reference>
<name>A0A9N8EGT2_9STRA</name>
<evidence type="ECO:0000313" key="2">
    <source>
        <dbReference type="EMBL" id="CAB9518210.1"/>
    </source>
</evidence>
<proteinExistence type="predicted"/>
<organism evidence="2 3">
    <name type="scientific">Seminavis robusta</name>
    <dbReference type="NCBI Taxonomy" id="568900"/>
    <lineage>
        <taxon>Eukaryota</taxon>
        <taxon>Sar</taxon>
        <taxon>Stramenopiles</taxon>
        <taxon>Ochrophyta</taxon>
        <taxon>Bacillariophyta</taxon>
        <taxon>Bacillariophyceae</taxon>
        <taxon>Bacillariophycidae</taxon>
        <taxon>Naviculales</taxon>
        <taxon>Naviculaceae</taxon>
        <taxon>Seminavis</taxon>
    </lineage>
</organism>
<accession>A0A9N8EGT2</accession>
<keyword evidence="3" id="KW-1185">Reference proteome</keyword>
<dbReference type="AlphaFoldDB" id="A0A9N8EGT2"/>
<feature type="compositionally biased region" description="Polar residues" evidence="1">
    <location>
        <begin position="7"/>
        <end position="36"/>
    </location>
</feature>
<protein>
    <submittedName>
        <fullName evidence="2">Uncharacterized protein</fullName>
    </submittedName>
</protein>
<comment type="caution">
    <text evidence="2">The sequence shown here is derived from an EMBL/GenBank/DDBJ whole genome shotgun (WGS) entry which is preliminary data.</text>
</comment>
<feature type="region of interest" description="Disordered" evidence="1">
    <location>
        <begin position="1"/>
        <end position="41"/>
    </location>
</feature>
<dbReference type="Proteomes" id="UP001153069">
    <property type="component" value="Unassembled WGS sequence"/>
</dbReference>
<evidence type="ECO:0000313" key="3">
    <source>
        <dbReference type="Proteomes" id="UP001153069"/>
    </source>
</evidence>
<dbReference type="EMBL" id="CAICTM010000913">
    <property type="protein sequence ID" value="CAB9518210.1"/>
    <property type="molecule type" value="Genomic_DNA"/>
</dbReference>